<dbReference type="SMART" id="SM01250">
    <property type="entry name" value="KAT11"/>
    <property type="match status" value="1"/>
</dbReference>
<accession>A0A8J5QH68</accession>
<keyword evidence="3" id="KW-0808">Transferase</keyword>
<dbReference type="PANTHER" id="PTHR31571">
    <property type="entry name" value="ALTERED INHERITANCE OF MITOCHONDRIA PROTEIN 6"/>
    <property type="match status" value="1"/>
</dbReference>
<comment type="subcellular location">
    <subcellularLocation>
        <location evidence="1">Nucleus</location>
    </subcellularLocation>
</comment>
<keyword evidence="8" id="KW-0539">Nucleus</keyword>
<dbReference type="EC" id="2.3.1.48" evidence="2"/>
<reference evidence="10 11" key="1">
    <citation type="journal article" date="2021" name="DNA Res.">
        <title>Genome analysis of Candida subhashii reveals its hybrid nature and dual mitochondrial genome conformations.</title>
        <authorList>
            <person name="Mixao V."/>
            <person name="Hegedusova E."/>
            <person name="Saus E."/>
            <person name="Pryszcz L.P."/>
            <person name="Cillingova A."/>
            <person name="Nosek J."/>
            <person name="Gabaldon T."/>
        </authorList>
    </citation>
    <scope>NUCLEOTIDE SEQUENCE [LARGE SCALE GENOMIC DNA]</scope>
    <source>
        <strain evidence="10 11">CBS 10753</strain>
    </source>
</reference>
<evidence type="ECO:0000256" key="5">
    <source>
        <dbReference type="ARBA" id="ARBA00022990"/>
    </source>
</evidence>
<evidence type="ECO:0000256" key="4">
    <source>
        <dbReference type="ARBA" id="ARBA00022763"/>
    </source>
</evidence>
<dbReference type="GO" id="GO:0006355">
    <property type="term" value="P:regulation of DNA-templated transcription"/>
    <property type="evidence" value="ECO:0007669"/>
    <property type="project" value="InterPro"/>
</dbReference>
<keyword evidence="7" id="KW-0804">Transcription</keyword>
<evidence type="ECO:0000256" key="8">
    <source>
        <dbReference type="ARBA" id="ARBA00023242"/>
    </source>
</evidence>
<dbReference type="InterPro" id="IPR016849">
    <property type="entry name" value="Rtt109"/>
</dbReference>
<keyword evidence="6" id="KW-0805">Transcription regulation</keyword>
<sequence>MTTNLLDKISNYLPANEKFRILYIQSKPVYVKSPINISKSVVNKPDTVKIRHFFTIISSSDIIVLGIEIFVYLQIYPDYIDQFIFVSKCDTVGFHKIEFKIGVIIEEFIQYLINYDLTNYKIKPRKEKYDEQEKEDIPLVSNDRQTQTTYLLNELIKKLASDPKYFSSIPYYQTNTVKSTVPVKPNLLRQLPSKQNIKVSLFTKAAPQYIFPNSAKNQHKHVINGQQLLKWWIPVINKCTSKWPIHRLMIPGSDKLSTSKFIQNFPNWSIGHIFGTKGPAVYSIALFPDDPKGRFLEHLIVENRYSNVNVEQFYEELGYRQEFRLGDLVGLIGCEIDDVPISSNQQEKENYSIQKLSIHQYKQFINLIKSENYNVEVDIKSLVETKIPSFFELNKLPFNYINVVGKMAKHAAQSRKQEPVVNTLTVKRKTNDLTGLVKRKKKS</sequence>
<name>A0A8J5QH68_9ASCO</name>
<gene>
    <name evidence="10" type="ORF">J8A68_004441</name>
</gene>
<dbReference type="GeneID" id="73471241"/>
<dbReference type="GO" id="GO:0006974">
    <property type="term" value="P:DNA damage response"/>
    <property type="evidence" value="ECO:0007669"/>
    <property type="project" value="UniProtKB-KW"/>
</dbReference>
<keyword evidence="11" id="KW-1185">Reference proteome</keyword>
<evidence type="ECO:0000313" key="11">
    <source>
        <dbReference type="Proteomes" id="UP000694255"/>
    </source>
</evidence>
<dbReference type="OrthoDB" id="3361892at2759"/>
<dbReference type="PANTHER" id="PTHR31571:SF2">
    <property type="entry name" value="HISTONE ACETYLTRANSFERASE RTT109"/>
    <property type="match status" value="1"/>
</dbReference>
<dbReference type="AlphaFoldDB" id="A0A8J5QH68"/>
<comment type="caution">
    <text evidence="10">The sequence shown here is derived from an EMBL/GenBank/DDBJ whole genome shotgun (WGS) entry which is preliminary data.</text>
</comment>
<evidence type="ECO:0000256" key="9">
    <source>
        <dbReference type="ARBA" id="ARBA00048940"/>
    </source>
</evidence>
<evidence type="ECO:0000313" key="10">
    <source>
        <dbReference type="EMBL" id="KAG7662053.1"/>
    </source>
</evidence>
<dbReference type="RefSeq" id="XP_049262286.1">
    <property type="nucleotide sequence ID" value="XM_049408400.1"/>
</dbReference>
<proteinExistence type="predicted"/>
<evidence type="ECO:0000256" key="3">
    <source>
        <dbReference type="ARBA" id="ARBA00022679"/>
    </source>
</evidence>
<evidence type="ECO:0000256" key="2">
    <source>
        <dbReference type="ARBA" id="ARBA00013184"/>
    </source>
</evidence>
<dbReference type="InterPro" id="IPR013178">
    <property type="entry name" value="Histone_AcTrfase_Rtt109/CBP"/>
</dbReference>
<evidence type="ECO:0000256" key="7">
    <source>
        <dbReference type="ARBA" id="ARBA00023163"/>
    </source>
</evidence>
<dbReference type="PROSITE" id="PS51728">
    <property type="entry name" value="RTT109_HAT"/>
    <property type="match status" value="1"/>
</dbReference>
<protein>
    <recommendedName>
        <fullName evidence="2">histone acetyltransferase</fullName>
        <ecNumber evidence="2">2.3.1.48</ecNumber>
    </recommendedName>
</protein>
<dbReference type="EMBL" id="JAGSYN010000185">
    <property type="protein sequence ID" value="KAG7662053.1"/>
    <property type="molecule type" value="Genomic_DNA"/>
</dbReference>
<dbReference type="InterPro" id="IPR051236">
    <property type="entry name" value="HAT_RTT109-like"/>
</dbReference>
<evidence type="ECO:0000256" key="1">
    <source>
        <dbReference type="ARBA" id="ARBA00004123"/>
    </source>
</evidence>
<dbReference type="Proteomes" id="UP000694255">
    <property type="component" value="Unassembled WGS sequence"/>
</dbReference>
<keyword evidence="5" id="KW-0007">Acetylation</keyword>
<dbReference type="GO" id="GO:0032931">
    <property type="term" value="F:histone H3K56 acetyltransferase activity"/>
    <property type="evidence" value="ECO:0007669"/>
    <property type="project" value="TreeGrafter"/>
</dbReference>
<dbReference type="Pfam" id="PF08214">
    <property type="entry name" value="HAT_KAT11"/>
    <property type="match status" value="1"/>
</dbReference>
<keyword evidence="4" id="KW-0227">DNA damage</keyword>
<evidence type="ECO:0000256" key="6">
    <source>
        <dbReference type="ARBA" id="ARBA00023015"/>
    </source>
</evidence>
<organism evidence="10 11">
    <name type="scientific">[Candida] subhashii</name>
    <dbReference type="NCBI Taxonomy" id="561895"/>
    <lineage>
        <taxon>Eukaryota</taxon>
        <taxon>Fungi</taxon>
        <taxon>Dikarya</taxon>
        <taxon>Ascomycota</taxon>
        <taxon>Saccharomycotina</taxon>
        <taxon>Pichiomycetes</taxon>
        <taxon>Debaryomycetaceae</taxon>
        <taxon>Spathaspora</taxon>
    </lineage>
</organism>
<comment type="catalytic activity">
    <reaction evidence="9">
        <text>L-lysyl-[histone] + acetyl-CoA = N(6)-acetyl-L-lysyl-[histone] + CoA + H(+)</text>
        <dbReference type="Rhea" id="RHEA:21992"/>
        <dbReference type="Rhea" id="RHEA-COMP:9845"/>
        <dbReference type="Rhea" id="RHEA-COMP:11338"/>
        <dbReference type="ChEBI" id="CHEBI:15378"/>
        <dbReference type="ChEBI" id="CHEBI:29969"/>
        <dbReference type="ChEBI" id="CHEBI:57287"/>
        <dbReference type="ChEBI" id="CHEBI:57288"/>
        <dbReference type="ChEBI" id="CHEBI:61930"/>
        <dbReference type="EC" id="2.3.1.48"/>
    </reaction>
    <physiologicalReaction direction="left-to-right" evidence="9">
        <dbReference type="Rhea" id="RHEA:21993"/>
    </physiologicalReaction>
</comment>
<dbReference type="GO" id="GO:0005634">
    <property type="term" value="C:nucleus"/>
    <property type="evidence" value="ECO:0007669"/>
    <property type="project" value="UniProtKB-SubCell"/>
</dbReference>